<dbReference type="PANTHER" id="PTHR35936">
    <property type="entry name" value="MEMBRANE-BOUND LYTIC MUREIN TRANSGLYCOSYLASE F"/>
    <property type="match status" value="1"/>
</dbReference>
<dbReference type="Gene3D" id="3.40.190.10">
    <property type="entry name" value="Periplasmic binding protein-like II"/>
    <property type="match status" value="2"/>
</dbReference>
<accession>A0A151KU62</accession>
<reference evidence="6" key="1">
    <citation type="submission" date="2015-12" db="EMBL/GenBank/DDBJ databases">
        <authorList>
            <person name="Shamseldin A."/>
            <person name="Moawad H."/>
            <person name="Abd El-Rahim W.M."/>
            <person name="Sadowsky M.J."/>
        </authorList>
    </citation>
    <scope>NUCLEOTIDE SEQUENCE [LARGE SCALE GENOMIC DNA]</scope>
    <source>
        <strain evidence="6">2538-88</strain>
    </source>
</reference>
<dbReference type="InterPro" id="IPR001638">
    <property type="entry name" value="Solute-binding_3/MltF_N"/>
</dbReference>
<evidence type="ECO:0000313" key="6">
    <source>
        <dbReference type="Proteomes" id="UP000075346"/>
    </source>
</evidence>
<proteinExistence type="inferred from homology"/>
<dbReference type="Pfam" id="PF00497">
    <property type="entry name" value="SBP_bac_3"/>
    <property type="match status" value="1"/>
</dbReference>
<dbReference type="EMBL" id="LOBR01000081">
    <property type="protein sequence ID" value="KYN84489.1"/>
    <property type="molecule type" value="Genomic_DNA"/>
</dbReference>
<evidence type="ECO:0000256" key="1">
    <source>
        <dbReference type="ARBA" id="ARBA00010333"/>
    </source>
</evidence>
<comment type="similarity">
    <text evidence="1">Belongs to the bacterial solute-binding protein 3 family.</text>
</comment>
<dbReference type="RefSeq" id="WP_061897815.1">
    <property type="nucleotide sequence ID" value="NZ_LOBR01000081.1"/>
</dbReference>
<keyword evidence="2 3" id="KW-0732">Signal</keyword>
<feature type="chain" id="PRO_5007583621" evidence="3">
    <location>
        <begin position="20"/>
        <end position="254"/>
    </location>
</feature>
<evidence type="ECO:0000313" key="5">
    <source>
        <dbReference type="EMBL" id="KYN84489.1"/>
    </source>
</evidence>
<sequence>MCKRILALLCLICSSASWAIQENKTVRFAIGDWEPYTSRQDNPEFKVAETIVRAAFANQGYQVELDYFPWSRAYKYAESGAYDGSFPWMMTPERQTIFLYSKPFFTQHIVFFYHKSSQFDWHSVEDLKKYRIGVTQDYAATALLQKLGITPDIDNEDGGSIIKLGKQRVDTYPAGLERGQYLIKTLLEPSAAAQIMVHPKALSEDYMHILFTRADLQRSEHLSQVFSKGLKALFDSGEYYQIVDPANQLPTDDE</sequence>
<evidence type="ECO:0000256" key="3">
    <source>
        <dbReference type="SAM" id="SignalP"/>
    </source>
</evidence>
<organism evidence="5 6">
    <name type="scientific">Vibrio cidicii</name>
    <dbReference type="NCBI Taxonomy" id="1763883"/>
    <lineage>
        <taxon>Bacteria</taxon>
        <taxon>Pseudomonadati</taxon>
        <taxon>Pseudomonadota</taxon>
        <taxon>Gammaproteobacteria</taxon>
        <taxon>Vibrionales</taxon>
        <taxon>Vibrionaceae</taxon>
        <taxon>Vibrio</taxon>
    </lineage>
</organism>
<feature type="domain" description="Solute-binding protein family 3/N-terminal" evidence="4">
    <location>
        <begin position="33"/>
        <end position="243"/>
    </location>
</feature>
<name>A0A151KU62_9VIBR</name>
<dbReference type="PANTHER" id="PTHR35936:SF25">
    <property type="entry name" value="ABC TRANSPORTER SUBSTRATE-BINDING PROTEIN"/>
    <property type="match status" value="1"/>
</dbReference>
<feature type="signal peptide" evidence="3">
    <location>
        <begin position="1"/>
        <end position="19"/>
    </location>
</feature>
<comment type="caution">
    <text evidence="5">The sequence shown here is derived from an EMBL/GenBank/DDBJ whole genome shotgun (WGS) entry which is preliminary data.</text>
</comment>
<dbReference type="SUPFAM" id="SSF53850">
    <property type="entry name" value="Periplasmic binding protein-like II"/>
    <property type="match status" value="1"/>
</dbReference>
<dbReference type="AlphaFoldDB" id="A0A151KU62"/>
<evidence type="ECO:0000259" key="4">
    <source>
        <dbReference type="Pfam" id="PF00497"/>
    </source>
</evidence>
<protein>
    <submittedName>
        <fullName evidence="5">Amino acid ABC transporter</fullName>
    </submittedName>
</protein>
<gene>
    <name evidence="5" type="ORF">ATY37_05450</name>
</gene>
<dbReference type="Proteomes" id="UP000075346">
    <property type="component" value="Unassembled WGS sequence"/>
</dbReference>
<evidence type="ECO:0000256" key="2">
    <source>
        <dbReference type="ARBA" id="ARBA00022729"/>
    </source>
</evidence>